<feature type="compositionally biased region" description="Basic and acidic residues" evidence="6">
    <location>
        <begin position="10"/>
        <end position="22"/>
    </location>
</feature>
<gene>
    <name evidence="9" type="ORF">CTheo_2559</name>
</gene>
<dbReference type="AlphaFoldDB" id="A0A5N5QQR2"/>
<feature type="compositionally biased region" description="Polar residues" evidence="6">
    <location>
        <begin position="261"/>
        <end position="272"/>
    </location>
</feature>
<evidence type="ECO:0000256" key="6">
    <source>
        <dbReference type="SAM" id="MobiDB-lite"/>
    </source>
</evidence>
<protein>
    <submittedName>
        <fullName evidence="9">Membrane protein</fullName>
    </submittedName>
</protein>
<dbReference type="PANTHER" id="PTHR23504">
    <property type="entry name" value="MAJOR FACILITATOR SUPERFAMILY DOMAIN-CONTAINING PROTEIN 10"/>
    <property type="match status" value="1"/>
</dbReference>
<feature type="transmembrane region" description="Helical" evidence="7">
    <location>
        <begin position="333"/>
        <end position="353"/>
    </location>
</feature>
<accession>A0A5N5QQR2</accession>
<feature type="transmembrane region" description="Helical" evidence="7">
    <location>
        <begin position="400"/>
        <end position="418"/>
    </location>
</feature>
<feature type="transmembrane region" description="Helical" evidence="7">
    <location>
        <begin position="365"/>
        <end position="388"/>
    </location>
</feature>
<dbReference type="EMBL" id="SSOP01000027">
    <property type="protein sequence ID" value="KAB5593958.1"/>
    <property type="molecule type" value="Genomic_DNA"/>
</dbReference>
<reference evidence="9 10" key="1">
    <citation type="journal article" date="2019" name="Fungal Biol. Biotechnol.">
        <title>Draft genome sequence of fastidious pathogen Ceratobasidium theobromae, which causes vascular-streak dieback in Theobroma cacao.</title>
        <authorList>
            <person name="Ali S.S."/>
            <person name="Asman A."/>
            <person name="Shao J."/>
            <person name="Firmansyah A.P."/>
            <person name="Susilo A.W."/>
            <person name="Rosmana A."/>
            <person name="McMahon P."/>
            <person name="Junaid M."/>
            <person name="Guest D."/>
            <person name="Kheng T.Y."/>
            <person name="Meinhardt L.W."/>
            <person name="Bailey B.A."/>
        </authorList>
    </citation>
    <scope>NUCLEOTIDE SEQUENCE [LARGE SCALE GENOMIC DNA]</scope>
    <source>
        <strain evidence="9 10">CT2</strain>
    </source>
</reference>
<dbReference type="Pfam" id="PF07690">
    <property type="entry name" value="MFS_1"/>
    <property type="match status" value="1"/>
</dbReference>
<evidence type="ECO:0000259" key="8">
    <source>
        <dbReference type="PROSITE" id="PS50850"/>
    </source>
</evidence>
<feature type="region of interest" description="Disordered" evidence="6">
    <location>
        <begin position="1"/>
        <end position="27"/>
    </location>
</feature>
<keyword evidence="2" id="KW-0813">Transport</keyword>
<keyword evidence="10" id="KW-1185">Reference proteome</keyword>
<dbReference type="PRINTS" id="PR01035">
    <property type="entry name" value="TCRTETA"/>
</dbReference>
<dbReference type="PANTHER" id="PTHR23504:SF15">
    <property type="entry name" value="MAJOR FACILITATOR SUPERFAMILY (MFS) PROFILE DOMAIN-CONTAINING PROTEIN"/>
    <property type="match status" value="1"/>
</dbReference>
<feature type="transmembrane region" description="Helical" evidence="7">
    <location>
        <begin position="139"/>
        <end position="157"/>
    </location>
</feature>
<dbReference type="GO" id="GO:0022857">
    <property type="term" value="F:transmembrane transporter activity"/>
    <property type="evidence" value="ECO:0007669"/>
    <property type="project" value="InterPro"/>
</dbReference>
<feature type="region of interest" description="Disordered" evidence="6">
    <location>
        <begin position="240"/>
        <end position="292"/>
    </location>
</feature>
<evidence type="ECO:0000256" key="5">
    <source>
        <dbReference type="ARBA" id="ARBA00023136"/>
    </source>
</evidence>
<comment type="subcellular location">
    <subcellularLocation>
        <location evidence="1">Membrane</location>
        <topology evidence="1">Multi-pass membrane protein</topology>
    </subcellularLocation>
</comment>
<feature type="domain" description="Major facilitator superfamily (MFS) profile" evidence="8">
    <location>
        <begin position="37"/>
        <end position="456"/>
    </location>
</feature>
<evidence type="ECO:0000313" key="10">
    <source>
        <dbReference type="Proteomes" id="UP000383932"/>
    </source>
</evidence>
<feature type="transmembrane region" description="Helical" evidence="7">
    <location>
        <begin position="210"/>
        <end position="233"/>
    </location>
</feature>
<feature type="transmembrane region" description="Helical" evidence="7">
    <location>
        <begin position="169"/>
        <end position="190"/>
    </location>
</feature>
<evidence type="ECO:0000256" key="2">
    <source>
        <dbReference type="ARBA" id="ARBA00022448"/>
    </source>
</evidence>
<evidence type="ECO:0000256" key="3">
    <source>
        <dbReference type="ARBA" id="ARBA00022692"/>
    </source>
</evidence>
<dbReference type="InterPro" id="IPR020846">
    <property type="entry name" value="MFS_dom"/>
</dbReference>
<dbReference type="InterPro" id="IPR011701">
    <property type="entry name" value="MFS"/>
</dbReference>
<comment type="caution">
    <text evidence="9">The sequence shown here is derived from an EMBL/GenBank/DDBJ whole genome shotgun (WGS) entry which is preliminary data.</text>
</comment>
<name>A0A5N5QQR2_9AGAM</name>
<evidence type="ECO:0000256" key="4">
    <source>
        <dbReference type="ARBA" id="ARBA00022989"/>
    </source>
</evidence>
<keyword evidence="3 7" id="KW-0812">Transmembrane</keyword>
<dbReference type="SUPFAM" id="SSF103473">
    <property type="entry name" value="MFS general substrate transporter"/>
    <property type="match status" value="1"/>
</dbReference>
<keyword evidence="4 7" id="KW-1133">Transmembrane helix</keyword>
<evidence type="ECO:0000313" key="9">
    <source>
        <dbReference type="EMBL" id="KAB5593958.1"/>
    </source>
</evidence>
<evidence type="ECO:0000256" key="1">
    <source>
        <dbReference type="ARBA" id="ARBA00004141"/>
    </source>
</evidence>
<feature type="transmembrane region" description="Helical" evidence="7">
    <location>
        <begin position="75"/>
        <end position="97"/>
    </location>
</feature>
<dbReference type="InterPro" id="IPR036259">
    <property type="entry name" value="MFS_trans_sf"/>
</dbReference>
<dbReference type="InterPro" id="IPR001958">
    <property type="entry name" value="Tet-R_TetA/multi-R_MdtG-like"/>
</dbReference>
<feature type="compositionally biased region" description="Polar residues" evidence="6">
    <location>
        <begin position="241"/>
        <end position="252"/>
    </location>
</feature>
<dbReference type="OrthoDB" id="419616at2759"/>
<evidence type="ECO:0000256" key="7">
    <source>
        <dbReference type="SAM" id="Phobius"/>
    </source>
</evidence>
<proteinExistence type="predicted"/>
<sequence>MTPSRSPDGTVDRPENPLRDPESPQELLESTPIPRMQLLSVCVARVSEPIAYTQIFPYVNQMVWDLGVTDNPKKVGFYSGLVDSSFAFAQLFTIYSYGALSDRIGRKPVILLGTFGVALSAALFGLSNSFVHMVLSRTVAGLLSGYVAVLHSVLGEITDTTNQAAAYPIYGLCYPIGSLIGPLLGGALVNPNENIPHLIPSFLRGIFAKYPYMLPSMTTCLIATTSFIFTLPLKVGRKTLDSSGTSTPNSLYGTRGRTCERGSSQGASTNNAPEPERSRHSSVSTRVGEDLPPKCVNETDALLGGEEEEPHNWTARELLKLPHLWRLYRSSMILSFLAESFVVVFVLFAYTEIQYGGLGFQPAEIGFVLTTAGIISFALQILVLPYLLRQCKPAKVFETCMMLWPIGYAIPPILNGIARISSNNGEQPLSIQASAIIWVGIWTVQLLTKFACMAYA</sequence>
<dbReference type="PROSITE" id="PS50850">
    <property type="entry name" value="MFS"/>
    <property type="match status" value="1"/>
</dbReference>
<dbReference type="Proteomes" id="UP000383932">
    <property type="component" value="Unassembled WGS sequence"/>
</dbReference>
<feature type="transmembrane region" description="Helical" evidence="7">
    <location>
        <begin position="430"/>
        <end position="452"/>
    </location>
</feature>
<feature type="transmembrane region" description="Helical" evidence="7">
    <location>
        <begin position="109"/>
        <end position="127"/>
    </location>
</feature>
<dbReference type="GO" id="GO:0016020">
    <property type="term" value="C:membrane"/>
    <property type="evidence" value="ECO:0007669"/>
    <property type="project" value="UniProtKB-SubCell"/>
</dbReference>
<dbReference type="Gene3D" id="1.20.1250.20">
    <property type="entry name" value="MFS general substrate transporter like domains"/>
    <property type="match status" value="1"/>
</dbReference>
<organism evidence="9 10">
    <name type="scientific">Ceratobasidium theobromae</name>
    <dbReference type="NCBI Taxonomy" id="1582974"/>
    <lineage>
        <taxon>Eukaryota</taxon>
        <taxon>Fungi</taxon>
        <taxon>Dikarya</taxon>
        <taxon>Basidiomycota</taxon>
        <taxon>Agaricomycotina</taxon>
        <taxon>Agaricomycetes</taxon>
        <taxon>Cantharellales</taxon>
        <taxon>Ceratobasidiaceae</taxon>
        <taxon>Ceratobasidium</taxon>
    </lineage>
</organism>
<keyword evidence="5 7" id="KW-0472">Membrane</keyword>